<feature type="transmembrane region" description="Helical" evidence="8">
    <location>
        <begin position="150"/>
        <end position="171"/>
    </location>
</feature>
<feature type="transmembrane region" description="Helical" evidence="8">
    <location>
        <begin position="381"/>
        <end position="403"/>
    </location>
</feature>
<feature type="transmembrane region" description="Helical" evidence="8">
    <location>
        <begin position="97"/>
        <end position="116"/>
    </location>
</feature>
<organism evidence="10 11">
    <name type="scientific">Thioalkalicoccus limnaeus</name>
    <dbReference type="NCBI Taxonomy" id="120681"/>
    <lineage>
        <taxon>Bacteria</taxon>
        <taxon>Pseudomonadati</taxon>
        <taxon>Pseudomonadota</taxon>
        <taxon>Gammaproteobacteria</taxon>
        <taxon>Chromatiales</taxon>
        <taxon>Chromatiaceae</taxon>
        <taxon>Thioalkalicoccus</taxon>
    </lineage>
</organism>
<reference evidence="10 11" key="1">
    <citation type="submission" date="2024-05" db="EMBL/GenBank/DDBJ databases">
        <title>Genome Sequence and Characterization of the New Strain Purple Sulfur Bacterium of Genus Thioalkalicoccus.</title>
        <authorList>
            <person name="Bryantseva I.A."/>
            <person name="Kyndt J.A."/>
            <person name="Imhoff J.F."/>
        </authorList>
    </citation>
    <scope>NUCLEOTIDE SEQUENCE [LARGE SCALE GENOMIC DNA]</scope>
    <source>
        <strain evidence="10 11">Um2</strain>
    </source>
</reference>
<feature type="transmembrane region" description="Helical" evidence="8">
    <location>
        <begin position="6"/>
        <end position="22"/>
    </location>
</feature>
<evidence type="ECO:0000256" key="8">
    <source>
        <dbReference type="SAM" id="Phobius"/>
    </source>
</evidence>
<name>A0ABV4BAX5_9GAMM</name>
<keyword evidence="11" id="KW-1185">Reference proteome</keyword>
<evidence type="ECO:0000256" key="2">
    <source>
        <dbReference type="ARBA" id="ARBA00022475"/>
    </source>
</evidence>
<proteinExistence type="predicted"/>
<evidence type="ECO:0000256" key="5">
    <source>
        <dbReference type="ARBA" id="ARBA00023002"/>
    </source>
</evidence>
<evidence type="ECO:0000256" key="3">
    <source>
        <dbReference type="ARBA" id="ARBA00022692"/>
    </source>
</evidence>
<evidence type="ECO:0000256" key="7">
    <source>
        <dbReference type="RuleBase" id="RU000320"/>
    </source>
</evidence>
<dbReference type="Proteomes" id="UP001564408">
    <property type="component" value="Unassembled WGS sequence"/>
</dbReference>
<keyword evidence="4 8" id="KW-1133">Transmembrane helix</keyword>
<feature type="transmembrane region" description="Helical" evidence="8">
    <location>
        <begin position="546"/>
        <end position="564"/>
    </location>
</feature>
<evidence type="ECO:0000256" key="1">
    <source>
        <dbReference type="ARBA" id="ARBA00004651"/>
    </source>
</evidence>
<dbReference type="EMBL" id="JBDKXB010000003">
    <property type="protein sequence ID" value="MEY6431609.1"/>
    <property type="molecule type" value="Genomic_DNA"/>
</dbReference>
<protein>
    <submittedName>
        <fullName evidence="10">Complex I subunit 5 family protein</fullName>
    </submittedName>
</protein>
<feature type="transmembrane region" description="Helical" evidence="8">
    <location>
        <begin position="122"/>
        <end position="138"/>
    </location>
</feature>
<keyword evidence="3 7" id="KW-0812">Transmembrane</keyword>
<evidence type="ECO:0000256" key="6">
    <source>
        <dbReference type="ARBA" id="ARBA00023136"/>
    </source>
</evidence>
<feature type="transmembrane region" description="Helical" evidence="8">
    <location>
        <begin position="191"/>
        <end position="213"/>
    </location>
</feature>
<comment type="caution">
    <text evidence="10">The sequence shown here is derived from an EMBL/GenBank/DDBJ whole genome shotgun (WGS) entry which is preliminary data.</text>
</comment>
<comment type="subcellular location">
    <subcellularLocation>
        <location evidence="1">Cell membrane</location>
        <topology evidence="1">Multi-pass membrane protein</topology>
    </subcellularLocation>
    <subcellularLocation>
        <location evidence="7">Membrane</location>
        <topology evidence="7">Multi-pass membrane protein</topology>
    </subcellularLocation>
</comment>
<feature type="transmembrane region" description="Helical" evidence="8">
    <location>
        <begin position="344"/>
        <end position="369"/>
    </location>
</feature>
<feature type="transmembrane region" description="Helical" evidence="8">
    <location>
        <begin position="415"/>
        <end position="435"/>
    </location>
</feature>
<evidence type="ECO:0000313" key="11">
    <source>
        <dbReference type="Proteomes" id="UP001564408"/>
    </source>
</evidence>
<keyword evidence="2" id="KW-1003">Cell membrane</keyword>
<feature type="transmembrane region" description="Helical" evidence="8">
    <location>
        <begin position="66"/>
        <end position="85"/>
    </location>
</feature>
<feature type="transmembrane region" description="Helical" evidence="8">
    <location>
        <begin position="27"/>
        <end position="46"/>
    </location>
</feature>
<feature type="transmembrane region" description="Helical" evidence="8">
    <location>
        <begin position="225"/>
        <end position="244"/>
    </location>
</feature>
<evidence type="ECO:0000259" key="9">
    <source>
        <dbReference type="Pfam" id="PF00361"/>
    </source>
</evidence>
<dbReference type="PANTHER" id="PTHR42682:SF4">
    <property type="entry name" value="NADH-UBIQUINONE_PLASTOQUINONE"/>
    <property type="match status" value="1"/>
</dbReference>
<keyword evidence="5" id="KW-0560">Oxidoreductase</keyword>
<sequence length="565" mass="60121">MAGWLALVPAVPFLLACMLAIPRARRLWRLTPLAVLPALVVAFAAPDGAHARYDWFLLGTELALDPIGRGFLVLSALLWGAAALYAQGYHRDDSKVVRFHVFFLLAMAGNLGLVLAYDVVSFFVYFALMSVASFGLVVHEGRPECWRAGWVYLALAVIGEVALFSALAWQVGAAAGRLALADLAVVPPSAAVLALLIVGFGIKAGLLPLHVWLPLAHPAAPTPASAVLSGAMIKAGLLGWLRLLPSGEPLVIVGDLLLVLGLLGAYFGVIVGVTQRRPKTVLAYSSISQMGLMTAGLGLALRWPELAPALIASLVFYALHHGLAKGALFLGVGIAERPPGRWSLLVTLWPALALAGLPLTSGAVAKLALKAPLEDPSRPDTALVLLLLTLAAAGTTLLMVRFFMVIGRSAGPRKLLSWWMVGPWLLLSLAAFALPWAWDPESARAPLALDKVWSLSWPIGLGLLVGFAAMLLARSPRVPRIPTIPEGDLLEPLERGSVKLVRVLHGWVPGWQGGFEPRSFVDRVLGLRAFGEGGERVEIGLRRWEVQGAVVLLVMLGLFGLLAGS</sequence>
<accession>A0ABV4BAX5</accession>
<dbReference type="PRINTS" id="PR01434">
    <property type="entry name" value="NADHDHGNASE5"/>
</dbReference>
<feature type="transmembrane region" description="Helical" evidence="8">
    <location>
        <begin position="455"/>
        <end position="473"/>
    </location>
</feature>
<dbReference type="RefSeq" id="WP_369665984.1">
    <property type="nucleotide sequence ID" value="NZ_JBDKXB010000003.1"/>
</dbReference>
<dbReference type="InterPro" id="IPR001750">
    <property type="entry name" value="ND/Mrp_TM"/>
</dbReference>
<keyword evidence="6 8" id="KW-0472">Membrane</keyword>
<evidence type="ECO:0000313" key="10">
    <source>
        <dbReference type="EMBL" id="MEY6431609.1"/>
    </source>
</evidence>
<feature type="transmembrane region" description="Helical" evidence="8">
    <location>
        <begin position="281"/>
        <end position="303"/>
    </location>
</feature>
<gene>
    <name evidence="10" type="ORF">ABC977_04215</name>
</gene>
<dbReference type="Pfam" id="PF00361">
    <property type="entry name" value="Proton_antipo_M"/>
    <property type="match status" value="1"/>
</dbReference>
<evidence type="ECO:0000256" key="4">
    <source>
        <dbReference type="ARBA" id="ARBA00022989"/>
    </source>
</evidence>
<dbReference type="InterPro" id="IPR052175">
    <property type="entry name" value="ComplexI-like_HydComp"/>
</dbReference>
<feature type="domain" description="NADH:quinone oxidoreductase/Mrp antiporter transmembrane" evidence="9">
    <location>
        <begin position="116"/>
        <end position="335"/>
    </location>
</feature>
<feature type="transmembrane region" description="Helical" evidence="8">
    <location>
        <begin position="250"/>
        <end position="274"/>
    </location>
</feature>
<feature type="transmembrane region" description="Helical" evidence="8">
    <location>
        <begin position="309"/>
        <end position="332"/>
    </location>
</feature>
<dbReference type="PANTHER" id="PTHR42682">
    <property type="entry name" value="HYDROGENASE-4 COMPONENT F"/>
    <property type="match status" value="1"/>
</dbReference>